<organism evidence="1 3">
    <name type="scientific">Dreissena polymorpha</name>
    <name type="common">Zebra mussel</name>
    <name type="synonym">Mytilus polymorpha</name>
    <dbReference type="NCBI Taxonomy" id="45954"/>
    <lineage>
        <taxon>Eukaryota</taxon>
        <taxon>Metazoa</taxon>
        <taxon>Spiralia</taxon>
        <taxon>Lophotrochozoa</taxon>
        <taxon>Mollusca</taxon>
        <taxon>Bivalvia</taxon>
        <taxon>Autobranchia</taxon>
        <taxon>Heteroconchia</taxon>
        <taxon>Euheterodonta</taxon>
        <taxon>Imparidentia</taxon>
        <taxon>Neoheterodontei</taxon>
        <taxon>Myida</taxon>
        <taxon>Dreissenoidea</taxon>
        <taxon>Dreissenidae</taxon>
        <taxon>Dreissena</taxon>
    </lineage>
</organism>
<keyword evidence="3" id="KW-1185">Reference proteome</keyword>
<dbReference type="AlphaFoldDB" id="A0A9D4R6X6"/>
<dbReference type="EMBL" id="JAIWYP010000003">
    <property type="protein sequence ID" value="KAH3855513.1"/>
    <property type="molecule type" value="Genomic_DNA"/>
</dbReference>
<proteinExistence type="predicted"/>
<evidence type="ECO:0000313" key="2">
    <source>
        <dbReference type="EMBL" id="KAH3855513.1"/>
    </source>
</evidence>
<dbReference type="Proteomes" id="UP000828390">
    <property type="component" value="Unassembled WGS sequence"/>
</dbReference>
<gene>
    <name evidence="1" type="ORF">DPMN_098063</name>
    <name evidence="2" type="ORF">DPMN_098081</name>
</gene>
<dbReference type="EMBL" id="JAIWYP010000003">
    <property type="protein sequence ID" value="KAH3855495.1"/>
    <property type="molecule type" value="Genomic_DNA"/>
</dbReference>
<evidence type="ECO:0000313" key="3">
    <source>
        <dbReference type="Proteomes" id="UP000828390"/>
    </source>
</evidence>
<name>A0A9D4R6X6_DREPO</name>
<evidence type="ECO:0000313" key="1">
    <source>
        <dbReference type="EMBL" id="KAH3855495.1"/>
    </source>
</evidence>
<sequence length="59" mass="6660">MNDSSGHPFIRLSNDVEDLFWHFVVSQKSPEGLPVNIVKRLLILDEDDIQGQIPGIVTE</sequence>
<accession>A0A9D4R6X6</accession>
<reference evidence="1" key="2">
    <citation type="submission" date="2020-11" db="EMBL/GenBank/DDBJ databases">
        <authorList>
            <person name="McCartney M.A."/>
            <person name="Auch B."/>
            <person name="Kono T."/>
            <person name="Mallez S."/>
            <person name="Becker A."/>
            <person name="Gohl D.M."/>
            <person name="Silverstein K.A.T."/>
            <person name="Koren S."/>
            <person name="Bechman K.B."/>
            <person name="Herman A."/>
            <person name="Abrahante J.E."/>
            <person name="Garbe J."/>
        </authorList>
    </citation>
    <scope>NUCLEOTIDE SEQUENCE</scope>
    <source>
        <strain evidence="1">Duluth1</strain>
        <tissue evidence="1">Whole animal</tissue>
    </source>
</reference>
<reference evidence="1" key="1">
    <citation type="journal article" date="2019" name="bioRxiv">
        <title>The Genome of the Zebra Mussel, Dreissena polymorpha: A Resource for Invasive Species Research.</title>
        <authorList>
            <person name="McCartney M.A."/>
            <person name="Auch B."/>
            <person name="Kono T."/>
            <person name="Mallez S."/>
            <person name="Zhang Y."/>
            <person name="Obille A."/>
            <person name="Becker A."/>
            <person name="Abrahante J.E."/>
            <person name="Garbe J."/>
            <person name="Badalamenti J.P."/>
            <person name="Herman A."/>
            <person name="Mangelson H."/>
            <person name="Liachko I."/>
            <person name="Sullivan S."/>
            <person name="Sone E.D."/>
            <person name="Koren S."/>
            <person name="Silverstein K.A.T."/>
            <person name="Beckman K.B."/>
            <person name="Gohl D.M."/>
        </authorList>
    </citation>
    <scope>NUCLEOTIDE SEQUENCE</scope>
    <source>
        <strain evidence="1">Duluth1</strain>
        <tissue evidence="1">Whole animal</tissue>
    </source>
</reference>
<comment type="caution">
    <text evidence="1">The sequence shown here is derived from an EMBL/GenBank/DDBJ whole genome shotgun (WGS) entry which is preliminary data.</text>
</comment>
<protein>
    <submittedName>
        <fullName evidence="1">Uncharacterized protein</fullName>
    </submittedName>
</protein>